<dbReference type="PIRSF" id="PIRSF019455">
    <property type="entry name" value="CopR_AtkY"/>
    <property type="match status" value="1"/>
</dbReference>
<evidence type="ECO:0000313" key="5">
    <source>
        <dbReference type="EMBL" id="SFN25898.1"/>
    </source>
</evidence>
<evidence type="ECO:0000256" key="3">
    <source>
        <dbReference type="ARBA" id="ARBA00023125"/>
    </source>
</evidence>
<keyword evidence="6" id="KW-1185">Reference proteome</keyword>
<dbReference type="Proteomes" id="UP000199036">
    <property type="component" value="Unassembled WGS sequence"/>
</dbReference>
<dbReference type="AlphaFoldDB" id="A0A1I4XIZ2"/>
<dbReference type="Pfam" id="PF03965">
    <property type="entry name" value="Penicillinase_R"/>
    <property type="match status" value="1"/>
</dbReference>
<dbReference type="RefSeq" id="WP_091518870.1">
    <property type="nucleotide sequence ID" value="NZ_FOVI01000003.1"/>
</dbReference>
<protein>
    <submittedName>
        <fullName evidence="5">Predicted transcriptional regulator</fullName>
    </submittedName>
</protein>
<dbReference type="InterPro" id="IPR036388">
    <property type="entry name" value="WH-like_DNA-bd_sf"/>
</dbReference>
<evidence type="ECO:0000256" key="4">
    <source>
        <dbReference type="ARBA" id="ARBA00023163"/>
    </source>
</evidence>
<dbReference type="OrthoDB" id="1098508at2"/>
<evidence type="ECO:0000256" key="2">
    <source>
        <dbReference type="ARBA" id="ARBA00023015"/>
    </source>
</evidence>
<keyword evidence="4" id="KW-0804">Transcription</keyword>
<name>A0A1I4XIZ2_9FLAO</name>
<evidence type="ECO:0000313" key="6">
    <source>
        <dbReference type="Proteomes" id="UP000199036"/>
    </source>
</evidence>
<accession>A0A1I4XIZ2</accession>
<gene>
    <name evidence="5" type="ORF">SAMN05421741_10315</name>
</gene>
<dbReference type="GO" id="GO:0003677">
    <property type="term" value="F:DNA binding"/>
    <property type="evidence" value="ECO:0007669"/>
    <property type="project" value="UniProtKB-KW"/>
</dbReference>
<comment type="similarity">
    <text evidence="1">Belongs to the BlaI transcriptional regulatory family.</text>
</comment>
<keyword evidence="2" id="KW-0805">Transcription regulation</keyword>
<dbReference type="Gene3D" id="1.10.4040.10">
    <property type="entry name" value="Penicillinase repressor domain"/>
    <property type="match status" value="1"/>
</dbReference>
<organism evidence="5 6">
    <name type="scientific">Paenimyroides ummariense</name>
    <dbReference type="NCBI Taxonomy" id="913024"/>
    <lineage>
        <taxon>Bacteria</taxon>
        <taxon>Pseudomonadati</taxon>
        <taxon>Bacteroidota</taxon>
        <taxon>Flavobacteriia</taxon>
        <taxon>Flavobacteriales</taxon>
        <taxon>Flavobacteriaceae</taxon>
        <taxon>Paenimyroides</taxon>
    </lineage>
</organism>
<dbReference type="InterPro" id="IPR005650">
    <property type="entry name" value="BlaI_family"/>
</dbReference>
<dbReference type="EMBL" id="FOVI01000003">
    <property type="protein sequence ID" value="SFN25898.1"/>
    <property type="molecule type" value="Genomic_DNA"/>
</dbReference>
<dbReference type="Gene3D" id="1.10.10.10">
    <property type="entry name" value="Winged helix-like DNA-binding domain superfamily/Winged helix DNA-binding domain"/>
    <property type="match status" value="1"/>
</dbReference>
<dbReference type="STRING" id="913024.SAMN05421741_10315"/>
<evidence type="ECO:0000256" key="1">
    <source>
        <dbReference type="ARBA" id="ARBA00011046"/>
    </source>
</evidence>
<proteinExistence type="inferred from homology"/>
<dbReference type="SUPFAM" id="SSF46785">
    <property type="entry name" value="Winged helix' DNA-binding domain"/>
    <property type="match status" value="1"/>
</dbReference>
<sequence length="121" mass="14374">MERLTNKEEEIMQVIWQLKKVFVNDILDEMPEPKPHYNTLSTIVRLLEEKGFLAHKSYGKSHQYYPTISLEDYRGVFVKDSIKKYFGNSVSNLVNYFVKEEELSQTEIDELIKIIENNQKK</sequence>
<keyword evidence="3" id="KW-0238">DNA-binding</keyword>
<dbReference type="InterPro" id="IPR036390">
    <property type="entry name" value="WH_DNA-bd_sf"/>
</dbReference>
<dbReference type="GO" id="GO:0045892">
    <property type="term" value="P:negative regulation of DNA-templated transcription"/>
    <property type="evidence" value="ECO:0007669"/>
    <property type="project" value="InterPro"/>
</dbReference>
<reference evidence="6" key="1">
    <citation type="submission" date="2016-10" db="EMBL/GenBank/DDBJ databases">
        <authorList>
            <person name="Varghese N."/>
            <person name="Submissions S."/>
        </authorList>
    </citation>
    <scope>NUCLEOTIDE SEQUENCE [LARGE SCALE GENOMIC DNA]</scope>
    <source>
        <strain evidence="6">DS-12</strain>
    </source>
</reference>